<dbReference type="GO" id="GO:0016747">
    <property type="term" value="F:acyltransferase activity, transferring groups other than amino-acyl groups"/>
    <property type="evidence" value="ECO:0007669"/>
    <property type="project" value="InterPro"/>
</dbReference>
<evidence type="ECO:0000259" key="3">
    <source>
        <dbReference type="PROSITE" id="PS51186"/>
    </source>
</evidence>
<evidence type="ECO:0000313" key="5">
    <source>
        <dbReference type="Proteomes" id="UP000287247"/>
    </source>
</evidence>
<dbReference type="CDD" id="cd04301">
    <property type="entry name" value="NAT_SF"/>
    <property type="match status" value="1"/>
</dbReference>
<comment type="caution">
    <text evidence="4">The sequence shown here is derived from an EMBL/GenBank/DDBJ whole genome shotgun (WGS) entry which is preliminary data.</text>
</comment>
<dbReference type="InterPro" id="IPR000182">
    <property type="entry name" value="GNAT_dom"/>
</dbReference>
<feature type="domain" description="N-acetyltransferase" evidence="3">
    <location>
        <begin position="1"/>
        <end position="155"/>
    </location>
</feature>
<keyword evidence="5" id="KW-1185">Reference proteome</keyword>
<name>A0A401ILT9_APHSA</name>
<gene>
    <name evidence="4" type="ORF">AsFPU1_3629</name>
</gene>
<evidence type="ECO:0000256" key="2">
    <source>
        <dbReference type="ARBA" id="ARBA00023315"/>
    </source>
</evidence>
<dbReference type="SUPFAM" id="SSF55729">
    <property type="entry name" value="Acyl-CoA N-acyltransferases (Nat)"/>
    <property type="match status" value="1"/>
</dbReference>
<reference evidence="5" key="1">
    <citation type="submission" date="2017-05" db="EMBL/GenBank/DDBJ databases">
        <title>Physiological properties and genetic analysis related to exopolysaccharide production of fresh-water unicellular cyanobacterium Aphanothece sacrum, Suizenji Nori, that has been cultured as a food source in Japan.</title>
        <authorList>
            <person name="Kanesaki Y."/>
            <person name="Yoshikawa S."/>
            <person name="Ohki K."/>
        </authorList>
    </citation>
    <scope>NUCLEOTIDE SEQUENCE [LARGE SCALE GENOMIC DNA]</scope>
    <source>
        <strain evidence="5">FPU1</strain>
    </source>
</reference>
<dbReference type="AlphaFoldDB" id="A0A401ILT9"/>
<proteinExistence type="predicted"/>
<evidence type="ECO:0000313" key="4">
    <source>
        <dbReference type="EMBL" id="GBF82201.1"/>
    </source>
</evidence>
<dbReference type="InterPro" id="IPR050832">
    <property type="entry name" value="Bact_Acetyltransf"/>
</dbReference>
<keyword evidence="1 4" id="KW-0808">Transferase</keyword>
<evidence type="ECO:0000256" key="1">
    <source>
        <dbReference type="ARBA" id="ARBA00022679"/>
    </source>
</evidence>
<accession>A0A401ILT9</accession>
<dbReference type="PROSITE" id="PS51186">
    <property type="entry name" value="GNAT"/>
    <property type="match status" value="1"/>
</dbReference>
<dbReference type="Pfam" id="PF13508">
    <property type="entry name" value="Acetyltransf_7"/>
    <property type="match status" value="1"/>
</dbReference>
<keyword evidence="2" id="KW-0012">Acyltransferase</keyword>
<dbReference type="Proteomes" id="UP000287247">
    <property type="component" value="Unassembled WGS sequence"/>
</dbReference>
<sequence length="162" mass="18326">MIRPVTPDDTDALMELADAISLFSPDQLDELRAMLVASFLNSGDNQPFWLTDDDNGLVGVAYCEPERMTEGTWNLQFIAIHPSCQKEGRGTSLLKQVEDSLLARGGRILLVETVGTEDFAQVREFYKKNGYVEEARIREFYAEGADKVVFWKALKRTERTKS</sequence>
<dbReference type="RefSeq" id="WP_124978645.1">
    <property type="nucleotide sequence ID" value="NZ_BDQK01000016.1"/>
</dbReference>
<protein>
    <submittedName>
        <fullName evidence="4">Acetyltransferase</fullName>
    </submittedName>
</protein>
<dbReference type="PANTHER" id="PTHR43877">
    <property type="entry name" value="AMINOALKYLPHOSPHONATE N-ACETYLTRANSFERASE-RELATED-RELATED"/>
    <property type="match status" value="1"/>
</dbReference>
<dbReference type="InterPro" id="IPR016181">
    <property type="entry name" value="Acyl_CoA_acyltransferase"/>
</dbReference>
<organism evidence="4 5">
    <name type="scientific">Aphanothece sacrum FPU1</name>
    <dbReference type="NCBI Taxonomy" id="1920663"/>
    <lineage>
        <taxon>Bacteria</taxon>
        <taxon>Bacillati</taxon>
        <taxon>Cyanobacteriota</taxon>
        <taxon>Cyanophyceae</taxon>
        <taxon>Oscillatoriophycideae</taxon>
        <taxon>Chroococcales</taxon>
        <taxon>Aphanothecaceae</taxon>
        <taxon>Aphanothece</taxon>
    </lineage>
</organism>
<dbReference type="OrthoDB" id="9789603at2"/>
<dbReference type="EMBL" id="BDQK01000016">
    <property type="protein sequence ID" value="GBF82201.1"/>
    <property type="molecule type" value="Genomic_DNA"/>
</dbReference>
<dbReference type="Gene3D" id="3.40.630.30">
    <property type="match status" value="1"/>
</dbReference>